<protein>
    <submittedName>
        <fullName evidence="1">Uncharacterized protein</fullName>
    </submittedName>
</protein>
<name>A0AAV9D6Y5_ACOCL</name>
<proteinExistence type="predicted"/>
<comment type="caution">
    <text evidence="1">The sequence shown here is derived from an EMBL/GenBank/DDBJ whole genome shotgun (WGS) entry which is preliminary data.</text>
</comment>
<dbReference type="AlphaFoldDB" id="A0AAV9D6Y5"/>
<keyword evidence="2" id="KW-1185">Reference proteome</keyword>
<sequence>MADEEADLYLTELRKLRSTAKDPDIVAAISAEIEKLETVRSLVELRELRSVAKTPRVVPSYLPKSRSSRR</sequence>
<evidence type="ECO:0000313" key="2">
    <source>
        <dbReference type="Proteomes" id="UP001180020"/>
    </source>
</evidence>
<dbReference type="EMBL" id="JAUJYO010000015">
    <property type="protein sequence ID" value="KAK1296193.1"/>
    <property type="molecule type" value="Genomic_DNA"/>
</dbReference>
<dbReference type="Proteomes" id="UP001180020">
    <property type="component" value="Unassembled WGS sequence"/>
</dbReference>
<organism evidence="1 2">
    <name type="scientific">Acorus calamus</name>
    <name type="common">Sweet flag</name>
    <dbReference type="NCBI Taxonomy" id="4465"/>
    <lineage>
        <taxon>Eukaryota</taxon>
        <taxon>Viridiplantae</taxon>
        <taxon>Streptophyta</taxon>
        <taxon>Embryophyta</taxon>
        <taxon>Tracheophyta</taxon>
        <taxon>Spermatophyta</taxon>
        <taxon>Magnoliopsida</taxon>
        <taxon>Liliopsida</taxon>
        <taxon>Acoraceae</taxon>
        <taxon>Acorus</taxon>
    </lineage>
</organism>
<reference evidence="1" key="1">
    <citation type="journal article" date="2023" name="Nat. Commun.">
        <title>Diploid and tetraploid genomes of Acorus and the evolution of monocots.</title>
        <authorList>
            <person name="Ma L."/>
            <person name="Liu K.W."/>
            <person name="Li Z."/>
            <person name="Hsiao Y.Y."/>
            <person name="Qi Y."/>
            <person name="Fu T."/>
            <person name="Tang G.D."/>
            <person name="Zhang D."/>
            <person name="Sun W.H."/>
            <person name="Liu D.K."/>
            <person name="Li Y."/>
            <person name="Chen G.Z."/>
            <person name="Liu X.D."/>
            <person name="Liao X.Y."/>
            <person name="Jiang Y.T."/>
            <person name="Yu X."/>
            <person name="Hao Y."/>
            <person name="Huang J."/>
            <person name="Zhao X.W."/>
            <person name="Ke S."/>
            <person name="Chen Y.Y."/>
            <person name="Wu W.L."/>
            <person name="Hsu J.L."/>
            <person name="Lin Y.F."/>
            <person name="Huang M.D."/>
            <person name="Li C.Y."/>
            <person name="Huang L."/>
            <person name="Wang Z.W."/>
            <person name="Zhao X."/>
            <person name="Zhong W.Y."/>
            <person name="Peng D.H."/>
            <person name="Ahmad S."/>
            <person name="Lan S."/>
            <person name="Zhang J.S."/>
            <person name="Tsai W.C."/>
            <person name="Van de Peer Y."/>
            <person name="Liu Z.J."/>
        </authorList>
    </citation>
    <scope>NUCLEOTIDE SEQUENCE</scope>
    <source>
        <strain evidence="1">CP</strain>
    </source>
</reference>
<accession>A0AAV9D6Y5</accession>
<gene>
    <name evidence="1" type="ORF">QJS10_CPB15g01516</name>
</gene>
<reference evidence="1" key="2">
    <citation type="submission" date="2023-06" db="EMBL/GenBank/DDBJ databases">
        <authorList>
            <person name="Ma L."/>
            <person name="Liu K.-W."/>
            <person name="Li Z."/>
            <person name="Hsiao Y.-Y."/>
            <person name="Qi Y."/>
            <person name="Fu T."/>
            <person name="Tang G."/>
            <person name="Zhang D."/>
            <person name="Sun W.-H."/>
            <person name="Liu D.-K."/>
            <person name="Li Y."/>
            <person name="Chen G.-Z."/>
            <person name="Liu X.-D."/>
            <person name="Liao X.-Y."/>
            <person name="Jiang Y.-T."/>
            <person name="Yu X."/>
            <person name="Hao Y."/>
            <person name="Huang J."/>
            <person name="Zhao X.-W."/>
            <person name="Ke S."/>
            <person name="Chen Y.-Y."/>
            <person name="Wu W.-L."/>
            <person name="Hsu J.-L."/>
            <person name="Lin Y.-F."/>
            <person name="Huang M.-D."/>
            <person name="Li C.-Y."/>
            <person name="Huang L."/>
            <person name="Wang Z.-W."/>
            <person name="Zhao X."/>
            <person name="Zhong W.-Y."/>
            <person name="Peng D.-H."/>
            <person name="Ahmad S."/>
            <person name="Lan S."/>
            <person name="Zhang J.-S."/>
            <person name="Tsai W.-C."/>
            <person name="Van De Peer Y."/>
            <person name="Liu Z.-J."/>
        </authorList>
    </citation>
    <scope>NUCLEOTIDE SEQUENCE</scope>
    <source>
        <strain evidence="1">CP</strain>
        <tissue evidence="1">Leaves</tissue>
    </source>
</reference>
<evidence type="ECO:0000313" key="1">
    <source>
        <dbReference type="EMBL" id="KAK1296193.1"/>
    </source>
</evidence>